<dbReference type="PRINTS" id="PR00419">
    <property type="entry name" value="ADXRDTASE"/>
</dbReference>
<dbReference type="InterPro" id="IPR036188">
    <property type="entry name" value="FAD/NAD-bd_sf"/>
</dbReference>
<dbReference type="STRING" id="286727.SAMN02982917_4500"/>
<protein>
    <submittedName>
        <fullName evidence="2">Squalene-associated FAD-dependent desaturase</fullName>
    </submittedName>
</protein>
<name>A0A1X7GY20_9PROT</name>
<dbReference type="RefSeq" id="WP_085089395.1">
    <property type="nucleotide sequence ID" value="NZ_FXAK01000007.1"/>
</dbReference>
<evidence type="ECO:0000259" key="1">
    <source>
        <dbReference type="Pfam" id="PF01593"/>
    </source>
</evidence>
<dbReference type="Gene3D" id="3.50.50.60">
    <property type="entry name" value="FAD/NAD(P)-binding domain"/>
    <property type="match status" value="1"/>
</dbReference>
<organism evidence="2 3">
    <name type="scientific">Azospirillum oryzae</name>
    <dbReference type="NCBI Taxonomy" id="286727"/>
    <lineage>
        <taxon>Bacteria</taxon>
        <taxon>Pseudomonadati</taxon>
        <taxon>Pseudomonadota</taxon>
        <taxon>Alphaproteobacteria</taxon>
        <taxon>Rhodospirillales</taxon>
        <taxon>Azospirillaceae</taxon>
        <taxon>Azospirillum</taxon>
    </lineage>
</organism>
<dbReference type="Gene3D" id="3.90.660.20">
    <property type="entry name" value="Protoporphyrinogen oxidase, mitochondrial, domain 2"/>
    <property type="match status" value="1"/>
</dbReference>
<dbReference type="OrthoDB" id="7849608at2"/>
<sequence>MSETGTVHVIGAGLAGLAAAVRLVEAGRRVALYEQAPQAGGRCRSFHDATLGRSIDNGSHMVLSGNRALLDYARRTGGGDALEELRPAAFPFLDLRNGAAWTLRPGGLWLFDPARRVPGSRPADYLASLRCLTARRGQSVADCLPPGGALFEPLWRPLAVSALNGPVERVSARLFGAVLRETLLRGEAACRPVLAPWGLSAAFVDPALARLRAAGAALNLGARVDGLAFDSHRVTGFSAGGSAVTLGPLDSVILAAPAWVAARLVPELTVPPPGAAIVNLHVRLEGPVRLPGGLPFAGLVGGTAEWLFARDDLLSVTVSDADALADLPAEEIAGRLWTEIAPHLRLEGAIPPHRVVKERRATPEQSPESVARRPGTRTRWSNLTLAGDWTETGLPATLEAAVRSGNRAAEATLSNGNNPIRRSRVFPAFTSFRHRPIWTDGGAVLARPGPEGQSKKRG</sequence>
<dbReference type="GO" id="GO:0016491">
    <property type="term" value="F:oxidoreductase activity"/>
    <property type="evidence" value="ECO:0007669"/>
    <property type="project" value="InterPro"/>
</dbReference>
<dbReference type="Gene3D" id="1.10.3110.10">
    <property type="entry name" value="protoporphyrinogen ix oxidase, domain 3"/>
    <property type="match status" value="1"/>
</dbReference>
<dbReference type="PANTHER" id="PTHR42923">
    <property type="entry name" value="PROTOPORPHYRINOGEN OXIDASE"/>
    <property type="match status" value="1"/>
</dbReference>
<dbReference type="InterPro" id="IPR002937">
    <property type="entry name" value="Amino_oxidase"/>
</dbReference>
<feature type="domain" description="Amine oxidase" evidence="1">
    <location>
        <begin position="14"/>
        <end position="411"/>
    </location>
</feature>
<evidence type="ECO:0000313" key="3">
    <source>
        <dbReference type="Proteomes" id="UP000192936"/>
    </source>
</evidence>
<gene>
    <name evidence="2" type="ORF">SAMN02982917_4500</name>
</gene>
<dbReference type="NCBIfam" id="TIGR03467">
    <property type="entry name" value="HpnE"/>
    <property type="match status" value="1"/>
</dbReference>
<dbReference type="PANTHER" id="PTHR42923:SF47">
    <property type="entry name" value="BLR3003 PROTEIN"/>
    <property type="match status" value="1"/>
</dbReference>
<accession>A0A1X7GY20</accession>
<dbReference type="AlphaFoldDB" id="A0A1X7GY20"/>
<dbReference type="InterPro" id="IPR050464">
    <property type="entry name" value="Zeta_carotene_desat/Oxidored"/>
</dbReference>
<dbReference type="Pfam" id="PF01593">
    <property type="entry name" value="Amino_oxidase"/>
    <property type="match status" value="1"/>
</dbReference>
<dbReference type="Proteomes" id="UP000192936">
    <property type="component" value="Unassembled WGS sequence"/>
</dbReference>
<reference evidence="2 3" key="1">
    <citation type="submission" date="2017-04" db="EMBL/GenBank/DDBJ databases">
        <authorList>
            <person name="Afonso C.L."/>
            <person name="Miller P.J."/>
            <person name="Scott M.A."/>
            <person name="Spackman E."/>
            <person name="Goraichik I."/>
            <person name="Dimitrov K.M."/>
            <person name="Suarez D.L."/>
            <person name="Swayne D.E."/>
        </authorList>
    </citation>
    <scope>NUCLEOTIDE SEQUENCE [LARGE SCALE GENOMIC DNA]</scope>
    <source>
        <strain evidence="2 3">A2P</strain>
    </source>
</reference>
<dbReference type="EMBL" id="FXAK01000007">
    <property type="protein sequence ID" value="SMF75729.1"/>
    <property type="molecule type" value="Genomic_DNA"/>
</dbReference>
<dbReference type="SUPFAM" id="SSF51905">
    <property type="entry name" value="FAD/NAD(P)-binding domain"/>
    <property type="match status" value="1"/>
</dbReference>
<dbReference type="InterPro" id="IPR017830">
    <property type="entry name" value="SQase_HpnE"/>
</dbReference>
<proteinExistence type="predicted"/>
<evidence type="ECO:0000313" key="2">
    <source>
        <dbReference type="EMBL" id="SMF75729.1"/>
    </source>
</evidence>